<dbReference type="Pfam" id="PF01027">
    <property type="entry name" value="Bax1-I"/>
    <property type="match status" value="1"/>
</dbReference>
<accession>A0A0L0DHY2</accession>
<dbReference type="InterPro" id="IPR006214">
    <property type="entry name" value="Bax_inhibitor_1-related"/>
</dbReference>
<keyword evidence="4 6" id="KW-0472">Membrane</keyword>
<evidence type="ECO:0000256" key="5">
    <source>
        <dbReference type="SAM" id="MobiDB-lite"/>
    </source>
</evidence>
<proteinExistence type="predicted"/>
<keyword evidence="2 6" id="KW-0812">Transmembrane</keyword>
<evidence type="ECO:0000313" key="8">
    <source>
        <dbReference type="Proteomes" id="UP000054408"/>
    </source>
</evidence>
<feature type="transmembrane region" description="Helical" evidence="6">
    <location>
        <begin position="300"/>
        <end position="321"/>
    </location>
</feature>
<dbReference type="RefSeq" id="XP_013755700.1">
    <property type="nucleotide sequence ID" value="XM_013900246.1"/>
</dbReference>
<reference evidence="7 8" key="1">
    <citation type="submission" date="2010-05" db="EMBL/GenBank/DDBJ databases">
        <title>The Genome Sequence of Thecamonas trahens ATCC 50062.</title>
        <authorList>
            <consortium name="The Broad Institute Genome Sequencing Platform"/>
            <person name="Russ C."/>
            <person name="Cuomo C."/>
            <person name="Shea T."/>
            <person name="Young S.K."/>
            <person name="Zeng Q."/>
            <person name="Koehrsen M."/>
            <person name="Haas B."/>
            <person name="Borodovsky M."/>
            <person name="Guigo R."/>
            <person name="Alvarado L."/>
            <person name="Berlin A."/>
            <person name="Bochicchio J."/>
            <person name="Borenstein D."/>
            <person name="Chapman S."/>
            <person name="Chen Z."/>
            <person name="Freedman E."/>
            <person name="Gellesch M."/>
            <person name="Goldberg J."/>
            <person name="Griggs A."/>
            <person name="Gujja S."/>
            <person name="Heilman E."/>
            <person name="Heiman D."/>
            <person name="Hepburn T."/>
            <person name="Howarth C."/>
            <person name="Jen D."/>
            <person name="Larson L."/>
            <person name="Mehta T."/>
            <person name="Park D."/>
            <person name="Pearson M."/>
            <person name="Roberts A."/>
            <person name="Saif S."/>
            <person name="Shenoy N."/>
            <person name="Sisk P."/>
            <person name="Stolte C."/>
            <person name="Sykes S."/>
            <person name="Thomson T."/>
            <person name="Walk T."/>
            <person name="White J."/>
            <person name="Yandava C."/>
            <person name="Burger G."/>
            <person name="Gray M.W."/>
            <person name="Holland P.W.H."/>
            <person name="King N."/>
            <person name="Lang F.B.F."/>
            <person name="Roger A.J."/>
            <person name="Ruiz-Trillo I."/>
            <person name="Lander E."/>
            <person name="Nusbaum C."/>
        </authorList>
    </citation>
    <scope>NUCLEOTIDE SEQUENCE [LARGE SCALE GENOMIC DNA]</scope>
    <source>
        <strain evidence="7 8">ATCC 50062</strain>
    </source>
</reference>
<organism evidence="7 8">
    <name type="scientific">Thecamonas trahens ATCC 50062</name>
    <dbReference type="NCBI Taxonomy" id="461836"/>
    <lineage>
        <taxon>Eukaryota</taxon>
        <taxon>Apusozoa</taxon>
        <taxon>Apusomonadida</taxon>
        <taxon>Apusomonadidae</taxon>
        <taxon>Thecamonas</taxon>
    </lineage>
</organism>
<evidence type="ECO:0000256" key="4">
    <source>
        <dbReference type="ARBA" id="ARBA00023136"/>
    </source>
</evidence>
<sequence length="603" mass="64611">MSSSSSSSSSSSKAAAAAAAAAEAEASKTAESMSSASAGSKSTSYTLDEATSTDSAEDSAAAAAAEAKAAAAAKQVQRQREQAAVRAALTSIYTYPPRPGTKYRERRKWIEANREVVVTNAETDKEKELPPGTTGGVAGAATADEVAASTCSASESEAYADSNDESNGYGEYDGYYDYDSYDGYYDDYDYSDLGYAYSDDDVEAAMANTIISAMAEADGGIGVMGATGATGDIGTIGATGDTGAIGIGMAADTTTIALCIIATSGTGATDGKNPNKLPRDLFTRPRSAWSVNDKSFYRRVYLVVVMQLAVVAVMGSIFFHSPGVHEWIQERWWLLYVNLALSIGVLLMWFCCFAYTPVISHLLFSLFTILDAALIGFIAAFYDSSLVLQGVLVTGIVFVVLTLVTFNTRYDFSQWGSMLSAMLIILIFGSIVRMFFPGNSLLGFVLTMLGVFVFCGYIMYDTWKLRFFYTPDEYLFAAMDLYLDITRLFVYIMELCGEMTFPSTTNVNISRQYRGLNGIGTDGCCCCGNAACDEGCGPVVIDRLSIICNCCECSYLACCTDVCSDPSGSLQPLCDCLDCFVQVFAYLIMHCCELGCLVVEAFA</sequence>
<name>A0A0L0DHY2_THETB</name>
<comment type="subcellular location">
    <subcellularLocation>
        <location evidence="1">Membrane</location>
        <topology evidence="1">Multi-pass membrane protein</topology>
    </subcellularLocation>
</comment>
<dbReference type="Proteomes" id="UP000054408">
    <property type="component" value="Unassembled WGS sequence"/>
</dbReference>
<evidence type="ECO:0000313" key="7">
    <source>
        <dbReference type="EMBL" id="KNC51835.1"/>
    </source>
</evidence>
<gene>
    <name evidence="7" type="ORF">AMSG_07921</name>
</gene>
<evidence type="ECO:0000256" key="3">
    <source>
        <dbReference type="ARBA" id="ARBA00022989"/>
    </source>
</evidence>
<dbReference type="AlphaFoldDB" id="A0A0L0DHY2"/>
<feature type="transmembrane region" description="Helical" evidence="6">
    <location>
        <begin position="418"/>
        <end position="436"/>
    </location>
</feature>
<dbReference type="PANTHER" id="PTHR23291:SF50">
    <property type="entry name" value="PROTEIN LIFEGUARD 4"/>
    <property type="match status" value="1"/>
</dbReference>
<feature type="transmembrane region" description="Helical" evidence="6">
    <location>
        <begin position="362"/>
        <end position="382"/>
    </location>
</feature>
<dbReference type="GeneID" id="25566736"/>
<evidence type="ECO:0000256" key="2">
    <source>
        <dbReference type="ARBA" id="ARBA00022692"/>
    </source>
</evidence>
<dbReference type="PANTHER" id="PTHR23291">
    <property type="entry name" value="BAX INHIBITOR-RELATED"/>
    <property type="match status" value="1"/>
</dbReference>
<protein>
    <submittedName>
        <fullName evidence="7">Bax Inhibitor family protein</fullName>
    </submittedName>
</protein>
<dbReference type="EMBL" id="GL349470">
    <property type="protein sequence ID" value="KNC51835.1"/>
    <property type="molecule type" value="Genomic_DNA"/>
</dbReference>
<dbReference type="OrthoDB" id="7933078at2759"/>
<feature type="transmembrane region" description="Helical" evidence="6">
    <location>
        <begin position="442"/>
        <end position="460"/>
    </location>
</feature>
<feature type="transmembrane region" description="Helical" evidence="6">
    <location>
        <begin position="333"/>
        <end position="355"/>
    </location>
</feature>
<keyword evidence="3 6" id="KW-1133">Transmembrane helix</keyword>
<feature type="transmembrane region" description="Helical" evidence="6">
    <location>
        <begin position="388"/>
        <end position="406"/>
    </location>
</feature>
<evidence type="ECO:0000256" key="6">
    <source>
        <dbReference type="SAM" id="Phobius"/>
    </source>
</evidence>
<dbReference type="eggNOG" id="KOG2322">
    <property type="taxonomic scope" value="Eukaryota"/>
</dbReference>
<feature type="region of interest" description="Disordered" evidence="5">
    <location>
        <begin position="1"/>
        <end position="59"/>
    </location>
</feature>
<dbReference type="GO" id="GO:0016020">
    <property type="term" value="C:membrane"/>
    <property type="evidence" value="ECO:0007669"/>
    <property type="project" value="UniProtKB-SubCell"/>
</dbReference>
<keyword evidence="8" id="KW-1185">Reference proteome</keyword>
<evidence type="ECO:0000256" key="1">
    <source>
        <dbReference type="ARBA" id="ARBA00004141"/>
    </source>
</evidence>